<dbReference type="InterPro" id="IPR043426">
    <property type="entry name" value="MltB-like"/>
</dbReference>
<dbReference type="Pfam" id="PF13406">
    <property type="entry name" value="SLT_2"/>
    <property type="match status" value="1"/>
</dbReference>
<organism evidence="4 5">
    <name type="scientific">Phenylobacterium parvum</name>
    <dbReference type="NCBI Taxonomy" id="2201350"/>
    <lineage>
        <taxon>Bacteria</taxon>
        <taxon>Pseudomonadati</taxon>
        <taxon>Pseudomonadota</taxon>
        <taxon>Alphaproteobacteria</taxon>
        <taxon>Caulobacterales</taxon>
        <taxon>Caulobacteraceae</taxon>
        <taxon>Phenylobacterium</taxon>
    </lineage>
</organism>
<dbReference type="PANTHER" id="PTHR30163">
    <property type="entry name" value="MEMBRANE-BOUND LYTIC MUREIN TRANSGLYCOSYLASE B"/>
    <property type="match status" value="1"/>
</dbReference>
<dbReference type="OrthoDB" id="9808544at2"/>
<dbReference type="AlphaFoldDB" id="A0A2Z3HNU7"/>
<dbReference type="KEGG" id="phb:HYN04_10090"/>
<dbReference type="PANTHER" id="PTHR30163:SF8">
    <property type="entry name" value="LYTIC MUREIN TRANSGLYCOSYLASE"/>
    <property type="match status" value="1"/>
</dbReference>
<proteinExistence type="predicted"/>
<dbReference type="Gene3D" id="1.10.101.10">
    <property type="entry name" value="PGBD-like superfamily/PGBD"/>
    <property type="match status" value="1"/>
</dbReference>
<dbReference type="InterPro" id="IPR036366">
    <property type="entry name" value="PGBDSf"/>
</dbReference>
<feature type="signal peptide" evidence="1">
    <location>
        <begin position="1"/>
        <end position="20"/>
    </location>
</feature>
<dbReference type="SUPFAM" id="SSF47090">
    <property type="entry name" value="PGBD-like"/>
    <property type="match status" value="1"/>
</dbReference>
<accession>A0A2Z3HNU7</accession>
<keyword evidence="1" id="KW-0732">Signal</keyword>
<dbReference type="InterPro" id="IPR036365">
    <property type="entry name" value="PGBD-like_sf"/>
</dbReference>
<dbReference type="Gene3D" id="1.10.530.10">
    <property type="match status" value="1"/>
</dbReference>
<keyword evidence="5" id="KW-1185">Reference proteome</keyword>
<dbReference type="SUPFAM" id="SSF53955">
    <property type="entry name" value="Lysozyme-like"/>
    <property type="match status" value="1"/>
</dbReference>
<name>A0A2Z3HNU7_9CAUL</name>
<dbReference type="RefSeq" id="WP_110450639.1">
    <property type="nucleotide sequence ID" value="NZ_CP029479.1"/>
</dbReference>
<feature type="chain" id="PRO_5016376620" evidence="1">
    <location>
        <begin position="21"/>
        <end position="405"/>
    </location>
</feature>
<gene>
    <name evidence="4" type="ORF">HYN04_10090</name>
</gene>
<evidence type="ECO:0000259" key="3">
    <source>
        <dbReference type="Pfam" id="PF13406"/>
    </source>
</evidence>
<reference evidence="5" key="1">
    <citation type="submission" date="2018-05" db="EMBL/GenBank/DDBJ databases">
        <title>Genome sequencing of Phenylobacterium sp. HYN0004.</title>
        <authorList>
            <person name="Yi H."/>
            <person name="Baek C."/>
        </authorList>
    </citation>
    <scope>NUCLEOTIDE SEQUENCE [LARGE SCALE GENOMIC DNA]</scope>
    <source>
        <strain evidence="5">HYN0004</strain>
    </source>
</reference>
<evidence type="ECO:0000313" key="5">
    <source>
        <dbReference type="Proteomes" id="UP000247763"/>
    </source>
</evidence>
<evidence type="ECO:0000256" key="1">
    <source>
        <dbReference type="SAM" id="SignalP"/>
    </source>
</evidence>
<dbReference type="InterPro" id="IPR011970">
    <property type="entry name" value="MltB_2"/>
</dbReference>
<evidence type="ECO:0000313" key="4">
    <source>
        <dbReference type="EMBL" id="AWM78073.1"/>
    </source>
</evidence>
<protein>
    <submittedName>
        <fullName evidence="4">Lytic murein transglycosylase</fullName>
    </submittedName>
</protein>
<dbReference type="InterPro" id="IPR002477">
    <property type="entry name" value="Peptidoglycan-bd-like"/>
</dbReference>
<dbReference type="InterPro" id="IPR031304">
    <property type="entry name" value="SLT_2"/>
</dbReference>
<dbReference type="Proteomes" id="UP000247763">
    <property type="component" value="Chromosome"/>
</dbReference>
<dbReference type="Pfam" id="PF01471">
    <property type="entry name" value="PG_binding_1"/>
    <property type="match status" value="1"/>
</dbReference>
<sequence>MKRRTFLATAVAAMATPALGADPPAPPPAGVDVAFATWLSGFRARALASGLPAAVIEAELDGLAPDPRVRGADRSQPEFSRPFSHYVKRAAGEDRAAIGRRRMAELEPGLARIQSDFGVPREVLVAIWGMESGYGATLGSQDVIRSMATLAADGRRQAFAEEQLLATLRIIASGEWPRSRLVGSWAGAMGQTQFIPATFLSLAVDADGDGRRDLWGSALDALASAANLLAKAGWRRGEGWAIEVSAPGGFDFSVAETLKAPLPAWAEMGLVRADGAALSAGPPEASLIAPTGWRGPLFLLLPNHFVIRRYNNAVTYAMAGGLLADRIAGRPDLVRAWPEEVPLSLSDRIAAQTALQAAGHDVGEPDGVIGLKSRAALRAWQKAQGLPADGYLSPDMVARLRGPAA</sequence>
<feature type="domain" description="Peptidoglycan binding-like" evidence="2">
    <location>
        <begin position="346"/>
        <end position="400"/>
    </location>
</feature>
<dbReference type="InterPro" id="IPR023346">
    <property type="entry name" value="Lysozyme-like_dom_sf"/>
</dbReference>
<dbReference type="GO" id="GO:0009253">
    <property type="term" value="P:peptidoglycan catabolic process"/>
    <property type="evidence" value="ECO:0007669"/>
    <property type="project" value="TreeGrafter"/>
</dbReference>
<dbReference type="Gene3D" id="1.10.8.350">
    <property type="entry name" value="Bacterial muramidase"/>
    <property type="match status" value="1"/>
</dbReference>
<dbReference type="NCBIfam" id="TIGR02283">
    <property type="entry name" value="MltB_2"/>
    <property type="match status" value="1"/>
</dbReference>
<evidence type="ECO:0000259" key="2">
    <source>
        <dbReference type="Pfam" id="PF01471"/>
    </source>
</evidence>
<feature type="domain" description="Transglycosylase SLT" evidence="3">
    <location>
        <begin position="35"/>
        <end position="325"/>
    </location>
</feature>
<dbReference type="GO" id="GO:0008933">
    <property type="term" value="F:peptidoglycan lytic transglycosylase activity"/>
    <property type="evidence" value="ECO:0007669"/>
    <property type="project" value="TreeGrafter"/>
</dbReference>
<dbReference type="EMBL" id="CP029479">
    <property type="protein sequence ID" value="AWM78073.1"/>
    <property type="molecule type" value="Genomic_DNA"/>
</dbReference>